<evidence type="ECO:0000313" key="1">
    <source>
        <dbReference type="EMBL" id="CUQ38958.1"/>
    </source>
</evidence>
<protein>
    <submittedName>
        <fullName evidence="1">Uncharacterized protein</fullName>
    </submittedName>
</protein>
<dbReference type="EMBL" id="CYZT01001024">
    <property type="protein sequence ID" value="CUQ38958.1"/>
    <property type="molecule type" value="Genomic_DNA"/>
</dbReference>
<gene>
    <name evidence="1" type="ORF">ERS852411_04341</name>
</gene>
<name>A0A174W3C2_FLAPL</name>
<sequence length="56" mass="6384">MKPCTSLGWATKVPLLLMRYRCSSRTRSEMAWRTVVRLMPNIWLSSISVGIMLPTG</sequence>
<reference evidence="1 2" key="1">
    <citation type="submission" date="2015-09" db="EMBL/GenBank/DDBJ databases">
        <authorList>
            <consortium name="Pathogen Informatics"/>
        </authorList>
    </citation>
    <scope>NUCLEOTIDE SEQUENCE [LARGE SCALE GENOMIC DNA]</scope>
    <source>
        <strain evidence="1 2">2789STDY5608854</strain>
    </source>
</reference>
<proteinExistence type="predicted"/>
<dbReference type="AlphaFoldDB" id="A0A174W3C2"/>
<organism evidence="1 2">
    <name type="scientific">Flavonifractor plautii</name>
    <name type="common">Fusobacterium plautii</name>
    <dbReference type="NCBI Taxonomy" id="292800"/>
    <lineage>
        <taxon>Bacteria</taxon>
        <taxon>Bacillati</taxon>
        <taxon>Bacillota</taxon>
        <taxon>Clostridia</taxon>
        <taxon>Eubacteriales</taxon>
        <taxon>Oscillospiraceae</taxon>
        <taxon>Flavonifractor</taxon>
    </lineage>
</organism>
<accession>A0A174W3C2</accession>
<dbReference type="Proteomes" id="UP000095746">
    <property type="component" value="Unassembled WGS sequence"/>
</dbReference>
<evidence type="ECO:0000313" key="2">
    <source>
        <dbReference type="Proteomes" id="UP000095746"/>
    </source>
</evidence>